<dbReference type="AlphaFoldDB" id="A0A947DEF5"/>
<sequence>MTPVNPSEPIAVRPVHFRDSEKLMPDVGSEVVTCGAFTKHQPLPETGRMFGHSSWQRLSRLVNPLQPKALIFAAGCKHTTQGVIQVSPFNSTRSTWRVDRVMVNAVADEELALNLDVASLLLRHCFETLVEAHTWISETSIHDKFGLALYRQNGFQPLAYVTYWSIDAEQIAELAENEPDLPNLLPVSNADAQLIYHLETASMPPQLRQVFDHQIQDFRTRSIAGVRSQVRRWLGQSESVSAYVFEPQRKAAIGYFSLRLSQDAEQPNRAKLTVHPAYTWLYPELMTQMAQVLQGASNQTLQLASLDYQPERESYLREIDATEIEHAVMMSRSVWHKVRETKAVSIEGLQDVLQGLQPSGKAIPSRFFWDAANPGLRQSTGDDSSGGTAG</sequence>
<accession>A0A947DEF5</accession>
<keyword evidence="2" id="KW-0012">Acyltransferase</keyword>
<dbReference type="PANTHER" id="PTHR43800">
    <property type="entry name" value="PEPTIDYL-LYSINE N-ACETYLTRANSFERASE YJAB"/>
    <property type="match status" value="1"/>
</dbReference>
<dbReference type="EMBL" id="JADOES010000010">
    <property type="protein sequence ID" value="MBT9315255.1"/>
    <property type="molecule type" value="Genomic_DNA"/>
</dbReference>
<dbReference type="SUPFAM" id="SSF55729">
    <property type="entry name" value="Acyl-CoA N-acyltransferases (Nat)"/>
    <property type="match status" value="1"/>
</dbReference>
<dbReference type="GO" id="GO:0016746">
    <property type="term" value="F:acyltransferase activity"/>
    <property type="evidence" value="ECO:0007669"/>
    <property type="project" value="UniProtKB-KW"/>
</dbReference>
<dbReference type="InterPro" id="IPR016181">
    <property type="entry name" value="Acyl_CoA_acyltransferase"/>
</dbReference>
<comment type="caution">
    <text evidence="3">The sequence shown here is derived from an EMBL/GenBank/DDBJ whole genome shotgun (WGS) entry which is preliminary data.</text>
</comment>
<proteinExistence type="predicted"/>
<evidence type="ECO:0000313" key="3">
    <source>
        <dbReference type="EMBL" id="MBT9315255.1"/>
    </source>
</evidence>
<dbReference type="PANTHER" id="PTHR43800:SF1">
    <property type="entry name" value="PEPTIDYL-LYSINE N-ACETYLTRANSFERASE YJAB"/>
    <property type="match status" value="1"/>
</dbReference>
<dbReference type="Proteomes" id="UP000717364">
    <property type="component" value="Unassembled WGS sequence"/>
</dbReference>
<gene>
    <name evidence="3" type="ORF">IXB50_07435</name>
</gene>
<name>A0A947DEF5_9CYAN</name>
<evidence type="ECO:0000256" key="2">
    <source>
        <dbReference type="ARBA" id="ARBA00023315"/>
    </source>
</evidence>
<evidence type="ECO:0000256" key="1">
    <source>
        <dbReference type="ARBA" id="ARBA00022679"/>
    </source>
</evidence>
<reference evidence="3" key="2">
    <citation type="journal article" date="2021" name="Mar. Drugs">
        <title>Genome Reduction and Secondary Metabolism of the Marine Sponge-Associated Cyanobacterium Leptothoe.</title>
        <authorList>
            <person name="Konstantinou D."/>
            <person name="Popin R.V."/>
            <person name="Fewer D.P."/>
            <person name="Sivonen K."/>
            <person name="Gkelis S."/>
        </authorList>
    </citation>
    <scope>NUCLEOTIDE SEQUENCE</scope>
    <source>
        <strain evidence="3">TAU-MAC 1115</strain>
    </source>
</reference>
<keyword evidence="1" id="KW-0808">Transferase</keyword>
<organism evidence="3 4">
    <name type="scientific">Leptothoe spongobia TAU-MAC 1115</name>
    <dbReference type="NCBI Taxonomy" id="1967444"/>
    <lineage>
        <taxon>Bacteria</taxon>
        <taxon>Bacillati</taxon>
        <taxon>Cyanobacteriota</taxon>
        <taxon>Cyanophyceae</taxon>
        <taxon>Nodosilineales</taxon>
        <taxon>Cymatolegaceae</taxon>
        <taxon>Leptothoe</taxon>
        <taxon>Leptothoe spongobia</taxon>
    </lineage>
</organism>
<keyword evidence="4" id="KW-1185">Reference proteome</keyword>
<protein>
    <submittedName>
        <fullName evidence="3">N-acetyltransferase</fullName>
    </submittedName>
</protein>
<evidence type="ECO:0000313" key="4">
    <source>
        <dbReference type="Proteomes" id="UP000717364"/>
    </source>
</evidence>
<reference evidence="3" key="1">
    <citation type="submission" date="2020-11" db="EMBL/GenBank/DDBJ databases">
        <authorList>
            <person name="Konstantinou D."/>
            <person name="Gkelis S."/>
            <person name="Popin R."/>
            <person name="Fewer D."/>
            <person name="Sivonen K."/>
        </authorList>
    </citation>
    <scope>NUCLEOTIDE SEQUENCE</scope>
    <source>
        <strain evidence="3">TAU-MAC 1115</strain>
    </source>
</reference>
<dbReference type="RefSeq" id="WP_215608323.1">
    <property type="nucleotide sequence ID" value="NZ_JADOES010000010.1"/>
</dbReference>